<evidence type="ECO:0000256" key="3">
    <source>
        <dbReference type="ARBA" id="ARBA00022692"/>
    </source>
</evidence>
<feature type="compositionally biased region" description="Basic and acidic residues" evidence="6">
    <location>
        <begin position="325"/>
        <end position="378"/>
    </location>
</feature>
<dbReference type="EMBL" id="JAFBEE010000006">
    <property type="protein sequence ID" value="MBM7614743.1"/>
    <property type="molecule type" value="Genomic_DNA"/>
</dbReference>
<evidence type="ECO:0000256" key="4">
    <source>
        <dbReference type="ARBA" id="ARBA00022989"/>
    </source>
</evidence>
<feature type="compositionally biased region" description="Basic residues" evidence="6">
    <location>
        <begin position="313"/>
        <end position="324"/>
    </location>
</feature>
<gene>
    <name evidence="9" type="ORF">JOC73_001257</name>
</gene>
<organism evidence="9 10">
    <name type="scientific">Alkaliphilus hydrothermalis</name>
    <dbReference type="NCBI Taxonomy" id="1482730"/>
    <lineage>
        <taxon>Bacteria</taxon>
        <taxon>Bacillati</taxon>
        <taxon>Bacillota</taxon>
        <taxon>Clostridia</taxon>
        <taxon>Peptostreptococcales</taxon>
        <taxon>Natronincolaceae</taxon>
        <taxon>Alkaliphilus</taxon>
    </lineage>
</organism>
<keyword evidence="4 7" id="KW-1133">Transmembrane helix</keyword>
<dbReference type="Proteomes" id="UP001314796">
    <property type="component" value="Unassembled WGS sequence"/>
</dbReference>
<evidence type="ECO:0000256" key="2">
    <source>
        <dbReference type="ARBA" id="ARBA00022475"/>
    </source>
</evidence>
<dbReference type="InterPro" id="IPR055431">
    <property type="entry name" value="RsgI_M"/>
</dbReference>
<comment type="caution">
    <text evidence="9">The sequence shown here is derived from an EMBL/GenBank/DDBJ whole genome shotgun (WGS) entry which is preliminary data.</text>
</comment>
<evidence type="ECO:0000313" key="10">
    <source>
        <dbReference type="Proteomes" id="UP001314796"/>
    </source>
</evidence>
<keyword evidence="10" id="KW-1185">Reference proteome</keyword>
<accession>A0ABS2NP69</accession>
<keyword evidence="2" id="KW-1003">Cell membrane</keyword>
<dbReference type="RefSeq" id="WP_204401242.1">
    <property type="nucleotide sequence ID" value="NZ_JAFBEE010000006.1"/>
</dbReference>
<feature type="compositionally biased region" description="Basic and acidic residues" evidence="6">
    <location>
        <begin position="300"/>
        <end position="312"/>
    </location>
</feature>
<dbReference type="Pfam" id="PF12791">
    <property type="entry name" value="RsgI_N"/>
    <property type="match status" value="1"/>
</dbReference>
<feature type="region of interest" description="Disordered" evidence="6">
    <location>
        <begin position="259"/>
        <end position="425"/>
    </location>
</feature>
<protein>
    <recommendedName>
        <fullName evidence="8">RsgI N-terminal anti-sigma domain-containing protein</fullName>
    </recommendedName>
</protein>
<feature type="domain" description="RsgI N-terminal anti-sigma" evidence="8">
    <location>
        <begin position="3"/>
        <end position="50"/>
    </location>
</feature>
<keyword evidence="3 7" id="KW-0812">Transmembrane</keyword>
<feature type="compositionally biased region" description="Basic and acidic residues" evidence="6">
    <location>
        <begin position="390"/>
        <end position="425"/>
    </location>
</feature>
<comment type="subcellular location">
    <subcellularLocation>
        <location evidence="1">Cell membrane</location>
        <topology evidence="1">Single-pass membrane protein</topology>
    </subcellularLocation>
</comment>
<evidence type="ECO:0000256" key="6">
    <source>
        <dbReference type="SAM" id="MobiDB-lite"/>
    </source>
</evidence>
<evidence type="ECO:0000256" key="5">
    <source>
        <dbReference type="ARBA" id="ARBA00023136"/>
    </source>
</evidence>
<name>A0ABS2NP69_9FIRM</name>
<evidence type="ECO:0000256" key="1">
    <source>
        <dbReference type="ARBA" id="ARBA00004162"/>
    </source>
</evidence>
<dbReference type="Pfam" id="PF23750">
    <property type="entry name" value="RsgI_M"/>
    <property type="match status" value="1"/>
</dbReference>
<evidence type="ECO:0000259" key="8">
    <source>
        <dbReference type="PROSITE" id="PS51849"/>
    </source>
</evidence>
<evidence type="ECO:0000256" key="7">
    <source>
        <dbReference type="SAM" id="Phobius"/>
    </source>
</evidence>
<feature type="transmembrane region" description="Helical" evidence="7">
    <location>
        <begin position="53"/>
        <end position="75"/>
    </location>
</feature>
<reference evidence="9 10" key="1">
    <citation type="submission" date="2021-01" db="EMBL/GenBank/DDBJ databases">
        <title>Genomic Encyclopedia of Type Strains, Phase IV (KMG-IV): sequencing the most valuable type-strain genomes for metagenomic binning, comparative biology and taxonomic classification.</title>
        <authorList>
            <person name="Goeker M."/>
        </authorList>
    </citation>
    <scope>NUCLEOTIDE SEQUENCE [LARGE SCALE GENOMIC DNA]</scope>
    <source>
        <strain evidence="9 10">DSM 25890</strain>
    </source>
</reference>
<proteinExistence type="predicted"/>
<evidence type="ECO:0000313" key="9">
    <source>
        <dbReference type="EMBL" id="MBM7614743.1"/>
    </source>
</evidence>
<feature type="compositionally biased region" description="Basic and acidic residues" evidence="6">
    <location>
        <begin position="259"/>
        <end position="293"/>
    </location>
</feature>
<dbReference type="PROSITE" id="PS51849">
    <property type="entry name" value="RSGI_N"/>
    <property type="match status" value="1"/>
</dbReference>
<dbReference type="InterPro" id="IPR024449">
    <property type="entry name" value="Anti-sigma_RsgI_N"/>
</dbReference>
<sequence length="451" mass="52580">MKGKGTIMEIRDKTMVIMTNECCFEEIKKRNNVMVGTEIEFTTKDMLKGKPTYFKPLATVAAAIILMIISTLFILPNFIAEAKAVAMVTIDINPSVGLELNQKQEVLKLLHLNEDAEKLPIPSVKGKNVRVAIEEIMAIVKGKGYLQEDDNYVLLTTVSLEKQKGEEEDEELSILAEELKISIENNVYQKEGKNVVVLTLESNYETLVKAQAEKTSVGKMELYQRLEAEEDKEDSEDDDVKLDEIKSKNVKELVEVVEKRPHPVFDQRSDKKNGKSHPIFENHPNKSKEKEAIEDQEESKEDKKELKKDKKDKERKKYKHKKDKDRKEDKEHKEHKEDNEDRKRNEHKEEKEEKEDTKKDKKEPKEKFKEDKGEDKKKSEKKHPVLNQQSEKKHNKEQSTSRDDEIRNIGETRIKREGKKWHLDENSPDEVKKALMRNGIRRKILEVININ</sequence>
<keyword evidence="5 7" id="KW-0472">Membrane</keyword>